<evidence type="ECO:0000313" key="2">
    <source>
        <dbReference type="EMBL" id="ABB96274.1"/>
    </source>
</evidence>
<name>Q2MV36_MELLI</name>
<dbReference type="EMBL" id="DQ279880">
    <property type="protein sequence ID" value="ABB96274.1"/>
    <property type="molecule type" value="mRNA"/>
</dbReference>
<protein>
    <submittedName>
        <fullName evidence="2">Hesp-570</fullName>
    </submittedName>
</protein>
<reference evidence="2" key="1">
    <citation type="journal article" date="2006" name="Plant Cell">
        <title>Haustorially expressed secreted proteins from flax rust are highly enriched for avirulence elicitors.</title>
        <authorList>
            <person name="Catanzariti A.M."/>
            <person name="Dodds P.N."/>
            <person name="Lawrence G.J."/>
            <person name="Ayliffe M.A."/>
            <person name="Ellis J.G."/>
        </authorList>
    </citation>
    <scope>NUCLEOTIDE SEQUENCE</scope>
</reference>
<evidence type="ECO:0000256" key="1">
    <source>
        <dbReference type="SAM" id="SignalP"/>
    </source>
</evidence>
<sequence length="222" mass="25452">MYSSLILLGLFLSSLHARPSLNSETSATGAIELFAGMSLDEKPLINDVKEYGWLGAGDPWNYLKSKPNLKKPIKVNELDHYDSEHTQERNIAMWALRQANEDKLTWLCLFNGHSSEAFTALIWLIGIAEDKLQEWISMAKEWANYRGKLPQDLRRVAIFNENFVNDYGWLEESRKHGLARPEDSDVTAMAIYLGSVLFSARQAMPDKKYFYNTELIKRESSI</sequence>
<proteinExistence type="evidence at transcript level"/>
<feature type="chain" id="PRO_5004212794" evidence="1">
    <location>
        <begin position="18"/>
        <end position="222"/>
    </location>
</feature>
<dbReference type="AlphaFoldDB" id="Q2MV36"/>
<feature type="signal peptide" evidence="1">
    <location>
        <begin position="1"/>
        <end position="17"/>
    </location>
</feature>
<keyword evidence="1" id="KW-0732">Signal</keyword>
<organism evidence="2">
    <name type="scientific">Melampsora lini</name>
    <name type="common">Rust fungus</name>
    <name type="synonym">Xyloma lini</name>
    <dbReference type="NCBI Taxonomy" id="5261"/>
    <lineage>
        <taxon>Eukaryota</taxon>
        <taxon>Fungi</taxon>
        <taxon>Dikarya</taxon>
        <taxon>Basidiomycota</taxon>
        <taxon>Pucciniomycotina</taxon>
        <taxon>Pucciniomycetes</taxon>
        <taxon>Pucciniales</taxon>
        <taxon>Melampsoraceae</taxon>
        <taxon>Melampsora</taxon>
    </lineage>
</organism>
<accession>Q2MV36</accession>